<name>A0A418WAY8_9PROT</name>
<keyword evidence="3" id="KW-1185">Reference proteome</keyword>
<dbReference type="AlphaFoldDB" id="A0A418WAY8"/>
<accession>A0A418WAY8</accession>
<dbReference type="EMBL" id="QYUK01000011">
    <property type="protein sequence ID" value="RJF87159.1"/>
    <property type="molecule type" value="Genomic_DNA"/>
</dbReference>
<gene>
    <name evidence="2" type="ORF">D3874_09085</name>
</gene>
<proteinExistence type="predicted"/>
<evidence type="ECO:0000313" key="2">
    <source>
        <dbReference type="EMBL" id="RJF87159.1"/>
    </source>
</evidence>
<reference evidence="2 3" key="1">
    <citation type="submission" date="2018-09" db="EMBL/GenBank/DDBJ databases">
        <authorList>
            <person name="Zhu H."/>
        </authorList>
    </citation>
    <scope>NUCLEOTIDE SEQUENCE [LARGE SCALE GENOMIC DNA]</scope>
    <source>
        <strain evidence="2 3">K1W22B-8</strain>
    </source>
</reference>
<sequence>MGWDGQAEPGNHRTSFRRRPESILGQRATSQWIPAFAGMTGKESPPPRQRGPDQITTRPEAAAPCVPA</sequence>
<dbReference type="Proteomes" id="UP000284605">
    <property type="component" value="Unassembled WGS sequence"/>
</dbReference>
<feature type="region of interest" description="Disordered" evidence="1">
    <location>
        <begin position="1"/>
        <end position="68"/>
    </location>
</feature>
<evidence type="ECO:0000256" key="1">
    <source>
        <dbReference type="SAM" id="MobiDB-lite"/>
    </source>
</evidence>
<comment type="caution">
    <text evidence="2">The sequence shown here is derived from an EMBL/GenBank/DDBJ whole genome shotgun (WGS) entry which is preliminary data.</text>
</comment>
<evidence type="ECO:0000313" key="3">
    <source>
        <dbReference type="Proteomes" id="UP000284605"/>
    </source>
</evidence>
<protein>
    <submittedName>
        <fullName evidence="2">Uncharacterized protein</fullName>
    </submittedName>
</protein>
<organism evidence="2 3">
    <name type="scientific">Oleomonas cavernae</name>
    <dbReference type="NCBI Taxonomy" id="2320859"/>
    <lineage>
        <taxon>Bacteria</taxon>
        <taxon>Pseudomonadati</taxon>
        <taxon>Pseudomonadota</taxon>
        <taxon>Alphaproteobacteria</taxon>
        <taxon>Acetobacterales</taxon>
        <taxon>Acetobacteraceae</taxon>
        <taxon>Oleomonas</taxon>
    </lineage>
</organism>